<dbReference type="SUPFAM" id="SSF57667">
    <property type="entry name" value="beta-beta-alpha zinc fingers"/>
    <property type="match status" value="3"/>
</dbReference>
<feature type="domain" description="C2H2-type" evidence="6">
    <location>
        <begin position="215"/>
        <end position="242"/>
    </location>
</feature>
<keyword evidence="2" id="KW-0677">Repeat</keyword>
<keyword evidence="3 5" id="KW-0863">Zinc-finger</keyword>
<dbReference type="AlphaFoldDB" id="A0AAV2QSZ3"/>
<dbReference type="Pfam" id="PF00096">
    <property type="entry name" value="zf-C2H2"/>
    <property type="match status" value="3"/>
</dbReference>
<dbReference type="GO" id="GO:0008270">
    <property type="term" value="F:zinc ion binding"/>
    <property type="evidence" value="ECO:0007669"/>
    <property type="project" value="UniProtKB-KW"/>
</dbReference>
<gene>
    <name evidence="7" type="ORF">MNOR_LOCUS16749</name>
</gene>
<name>A0AAV2QSZ3_MEGNR</name>
<evidence type="ECO:0000256" key="5">
    <source>
        <dbReference type="PROSITE-ProRule" id="PRU00042"/>
    </source>
</evidence>
<organism evidence="7 8">
    <name type="scientific">Meganyctiphanes norvegica</name>
    <name type="common">Northern krill</name>
    <name type="synonym">Thysanopoda norvegica</name>
    <dbReference type="NCBI Taxonomy" id="48144"/>
    <lineage>
        <taxon>Eukaryota</taxon>
        <taxon>Metazoa</taxon>
        <taxon>Ecdysozoa</taxon>
        <taxon>Arthropoda</taxon>
        <taxon>Crustacea</taxon>
        <taxon>Multicrustacea</taxon>
        <taxon>Malacostraca</taxon>
        <taxon>Eumalacostraca</taxon>
        <taxon>Eucarida</taxon>
        <taxon>Euphausiacea</taxon>
        <taxon>Euphausiidae</taxon>
        <taxon>Meganyctiphanes</taxon>
    </lineage>
</organism>
<sequence>MEVDEDNEFENHFLDLHCEDEDSNVSLNDSGSGDLNKNTYDFSNVRKGLPTTGALGYLAIDKFVLGIILDAKTAAKTGRRAALNALNSASDSWGDNGDKAIWQNKGVSREARNFALSHNLEIKPTISCVKECGFKSSNAKRLKYHEQNCLLDDSEKPYACPECGYRSGIDKDHYDHLMTHVIQTPFKCFYCDKMCNSKGYFREHFVSQHKVRKSFACTMCRFKCSKRTNLHSHIASHTSRKSEACGVCGEKFKDYIGLKVHMNVHTGNNPWKVKRNFTCNLCGQKYKQKAALQRHLYSHEDKQQGESINPLKCSMCLFSCKQGAKLQRHMINCHPESVVNCQMDDSFENRPYACTLCDLRFLQASDLQHHMKNHMQTVGQLNSVSLSTNITF</sequence>
<dbReference type="EMBL" id="CAXKWB010011159">
    <property type="protein sequence ID" value="CAL4100238.1"/>
    <property type="molecule type" value="Genomic_DNA"/>
</dbReference>
<evidence type="ECO:0000256" key="3">
    <source>
        <dbReference type="ARBA" id="ARBA00022771"/>
    </source>
</evidence>
<evidence type="ECO:0000259" key="6">
    <source>
        <dbReference type="PROSITE" id="PS50157"/>
    </source>
</evidence>
<dbReference type="PANTHER" id="PTHR24379:SF121">
    <property type="entry name" value="C2H2-TYPE DOMAIN-CONTAINING PROTEIN"/>
    <property type="match status" value="1"/>
</dbReference>
<comment type="caution">
    <text evidence="7">The sequence shown here is derived from an EMBL/GenBank/DDBJ whole genome shotgun (WGS) entry which is preliminary data.</text>
</comment>
<evidence type="ECO:0000313" key="8">
    <source>
        <dbReference type="Proteomes" id="UP001497623"/>
    </source>
</evidence>
<dbReference type="GO" id="GO:0005634">
    <property type="term" value="C:nucleus"/>
    <property type="evidence" value="ECO:0007669"/>
    <property type="project" value="UniProtKB-ARBA"/>
</dbReference>
<dbReference type="PROSITE" id="PS50157">
    <property type="entry name" value="ZINC_FINGER_C2H2_2"/>
    <property type="match status" value="4"/>
</dbReference>
<reference evidence="7 8" key="1">
    <citation type="submission" date="2024-05" db="EMBL/GenBank/DDBJ databases">
        <authorList>
            <person name="Wallberg A."/>
        </authorList>
    </citation>
    <scope>NUCLEOTIDE SEQUENCE [LARGE SCALE GENOMIC DNA]</scope>
</reference>
<dbReference type="SMART" id="SM00355">
    <property type="entry name" value="ZnF_C2H2"/>
    <property type="match status" value="7"/>
</dbReference>
<keyword evidence="8" id="KW-1185">Reference proteome</keyword>
<dbReference type="Gene3D" id="3.30.160.60">
    <property type="entry name" value="Classic Zinc Finger"/>
    <property type="match status" value="5"/>
</dbReference>
<evidence type="ECO:0000256" key="2">
    <source>
        <dbReference type="ARBA" id="ARBA00022737"/>
    </source>
</evidence>
<dbReference type="PANTHER" id="PTHR24379">
    <property type="entry name" value="KRAB AND ZINC FINGER DOMAIN-CONTAINING"/>
    <property type="match status" value="1"/>
</dbReference>
<feature type="domain" description="C2H2-type" evidence="6">
    <location>
        <begin position="243"/>
        <end position="270"/>
    </location>
</feature>
<protein>
    <recommendedName>
        <fullName evidence="6">C2H2-type domain-containing protein</fullName>
    </recommendedName>
</protein>
<dbReference type="FunFam" id="3.30.160.60:FF:000446">
    <property type="entry name" value="Zinc finger protein"/>
    <property type="match status" value="1"/>
</dbReference>
<keyword evidence="1" id="KW-0479">Metal-binding</keyword>
<dbReference type="InterPro" id="IPR013087">
    <property type="entry name" value="Znf_C2H2_type"/>
</dbReference>
<dbReference type="PROSITE" id="PS00028">
    <property type="entry name" value="ZINC_FINGER_C2H2_1"/>
    <property type="match status" value="4"/>
</dbReference>
<feature type="domain" description="C2H2-type" evidence="6">
    <location>
        <begin position="277"/>
        <end position="304"/>
    </location>
</feature>
<evidence type="ECO:0000256" key="1">
    <source>
        <dbReference type="ARBA" id="ARBA00022723"/>
    </source>
</evidence>
<accession>A0AAV2QSZ3</accession>
<evidence type="ECO:0000256" key="4">
    <source>
        <dbReference type="ARBA" id="ARBA00022833"/>
    </source>
</evidence>
<keyword evidence="4" id="KW-0862">Zinc</keyword>
<proteinExistence type="predicted"/>
<dbReference type="Proteomes" id="UP001497623">
    <property type="component" value="Unassembled WGS sequence"/>
</dbReference>
<dbReference type="InterPro" id="IPR036236">
    <property type="entry name" value="Znf_C2H2_sf"/>
</dbReference>
<feature type="domain" description="C2H2-type" evidence="6">
    <location>
        <begin position="352"/>
        <end position="374"/>
    </location>
</feature>
<evidence type="ECO:0000313" key="7">
    <source>
        <dbReference type="EMBL" id="CAL4100238.1"/>
    </source>
</evidence>